<name>A0NUQ2_ROSAI</name>
<dbReference type="AlphaFoldDB" id="A0NUQ2"/>
<sequence>MTAVPDLIAKPRLHIDISLAPGVSPDALSGELSLLDYHNLGTRFREDEVQMTRPAGPRLHQAGSNHQEVIIAHRLCLCAFGCPSPELRRKFRDALRGNESLAMRYTALKQDLSRKAGRDADWELYTSGKTGFIEDVLSSSLDRALITR</sequence>
<evidence type="ECO:0008006" key="3">
    <source>
        <dbReference type="Google" id="ProtNLM"/>
    </source>
</evidence>
<dbReference type="EMBL" id="AAUW01000009">
    <property type="protein sequence ID" value="EAV43654.1"/>
    <property type="molecule type" value="Genomic_DNA"/>
</dbReference>
<dbReference type="Proteomes" id="UP000004848">
    <property type="component" value="Unassembled WGS sequence"/>
</dbReference>
<reference evidence="1 2" key="1">
    <citation type="submission" date="2006-05" db="EMBL/GenBank/DDBJ databases">
        <authorList>
            <person name="King G."/>
            <person name="Ferriera S."/>
            <person name="Johnson J."/>
            <person name="Kravitz S."/>
            <person name="Beeson K."/>
            <person name="Sutton G."/>
            <person name="Rogers Y.-H."/>
            <person name="Friedman R."/>
            <person name="Frazier M."/>
            <person name="Venter J.C."/>
        </authorList>
    </citation>
    <scope>NUCLEOTIDE SEQUENCE [LARGE SCALE GENOMIC DNA]</scope>
    <source>
        <strain evidence="2">ATCC 25650 / DSM 13394 / JCM 20685 / NBRC 16684 / NCIMB 2208 / IAM 12614 / B1</strain>
    </source>
</reference>
<dbReference type="PANTHER" id="PTHR34822:SF1">
    <property type="entry name" value="GRPB FAMILY PROTEIN"/>
    <property type="match status" value="1"/>
</dbReference>
<dbReference type="Gene3D" id="3.30.460.10">
    <property type="entry name" value="Beta Polymerase, domain 2"/>
    <property type="match status" value="1"/>
</dbReference>
<dbReference type="PANTHER" id="PTHR34822">
    <property type="entry name" value="GRPB DOMAIN PROTEIN (AFU_ORTHOLOGUE AFUA_1G01530)"/>
    <property type="match status" value="1"/>
</dbReference>
<dbReference type="Pfam" id="PF04229">
    <property type="entry name" value="GrpB"/>
    <property type="match status" value="1"/>
</dbReference>
<dbReference type="SUPFAM" id="SSF81301">
    <property type="entry name" value="Nucleotidyltransferase"/>
    <property type="match status" value="1"/>
</dbReference>
<evidence type="ECO:0000313" key="1">
    <source>
        <dbReference type="EMBL" id="EAV43654.1"/>
    </source>
</evidence>
<comment type="caution">
    <text evidence="1">The sequence shown here is derived from an EMBL/GenBank/DDBJ whole genome shotgun (WGS) entry which is preliminary data.</text>
</comment>
<proteinExistence type="predicted"/>
<dbReference type="InterPro" id="IPR043519">
    <property type="entry name" value="NT_sf"/>
</dbReference>
<protein>
    <recommendedName>
        <fullName evidence="3">GrpB protein</fullName>
    </recommendedName>
</protein>
<accession>A0NUQ2</accession>
<dbReference type="InterPro" id="IPR007344">
    <property type="entry name" value="GrpB/CoaE"/>
</dbReference>
<organism evidence="1 2">
    <name type="scientific">Roseibium aggregatum (strain ATCC 25650 / DSM 13394 / JCM 20685 / NBRC 16684 / NCIMB 2208 / IAM 12614 / B1)</name>
    <name type="common">Stappia aggregata</name>
    <dbReference type="NCBI Taxonomy" id="384765"/>
    <lineage>
        <taxon>Bacteria</taxon>
        <taxon>Pseudomonadati</taxon>
        <taxon>Pseudomonadota</taxon>
        <taxon>Alphaproteobacteria</taxon>
        <taxon>Hyphomicrobiales</taxon>
        <taxon>Stappiaceae</taxon>
        <taxon>Roseibium</taxon>
    </lineage>
</organism>
<evidence type="ECO:0000313" key="2">
    <source>
        <dbReference type="Proteomes" id="UP000004848"/>
    </source>
</evidence>
<gene>
    <name evidence="1" type="ORF">SIAM614_03216</name>
</gene>